<evidence type="ECO:0000256" key="3">
    <source>
        <dbReference type="ARBA" id="ARBA00038157"/>
    </source>
</evidence>
<dbReference type="PANTHER" id="PTHR43364:SF1">
    <property type="entry name" value="OXIDOREDUCTASE YDHF"/>
    <property type="match status" value="1"/>
</dbReference>
<evidence type="ECO:0000256" key="1">
    <source>
        <dbReference type="ARBA" id="ARBA00022857"/>
    </source>
</evidence>
<comment type="similarity">
    <text evidence="3">Belongs to the aldo/keto reductase family. Aldo/keto reductase 2 subfamily.</text>
</comment>
<evidence type="ECO:0000313" key="6">
    <source>
        <dbReference type="Proteomes" id="UP000001681"/>
    </source>
</evidence>
<dbReference type="HOGENOM" id="CLU_023205_8_0_9"/>
<dbReference type="Gene3D" id="3.20.20.100">
    <property type="entry name" value="NADP-dependent oxidoreductase domain"/>
    <property type="match status" value="1"/>
</dbReference>
<dbReference type="PANTHER" id="PTHR43364">
    <property type="entry name" value="NADH-SPECIFIC METHYLGLYOXAL REDUCTASE-RELATED"/>
    <property type="match status" value="1"/>
</dbReference>
<dbReference type="AlphaFoldDB" id="B1YK74"/>
<dbReference type="SUPFAM" id="SSF51430">
    <property type="entry name" value="NAD(P)-linked oxidoreductase"/>
    <property type="match status" value="1"/>
</dbReference>
<evidence type="ECO:0000256" key="2">
    <source>
        <dbReference type="ARBA" id="ARBA00023002"/>
    </source>
</evidence>
<dbReference type="SMR" id="B1YK74"/>
<dbReference type="eggNOG" id="COG4989">
    <property type="taxonomic scope" value="Bacteria"/>
</dbReference>
<dbReference type="InterPro" id="IPR023210">
    <property type="entry name" value="NADP_OxRdtase_dom"/>
</dbReference>
<dbReference type="Pfam" id="PF00248">
    <property type="entry name" value="Aldo_ket_red"/>
    <property type="match status" value="1"/>
</dbReference>
<evidence type="ECO:0000259" key="4">
    <source>
        <dbReference type="Pfam" id="PF00248"/>
    </source>
</evidence>
<name>B1YK74_EXIS2</name>
<reference evidence="5 6" key="2">
    <citation type="journal article" date="2008" name="BMC Genomics">
        <title>Architecture of thermal adaptation in an Exiguobacterium sibiricum strain isolated from 3 million year old permafrost: a genome and transcriptome approach.</title>
        <authorList>
            <person name="Rodrigues D.F."/>
            <person name="Ivanova N."/>
            <person name="He Z."/>
            <person name="Huebner M."/>
            <person name="Zhou J."/>
            <person name="Tiedje J.M."/>
        </authorList>
    </citation>
    <scope>NUCLEOTIDE SEQUENCE [LARGE SCALE GENOMIC DNA]</scope>
    <source>
        <strain evidence="6">DSM 17290 / CIP 109462 / JCM 13490 / 255-15</strain>
    </source>
</reference>
<dbReference type="GO" id="GO:0005829">
    <property type="term" value="C:cytosol"/>
    <property type="evidence" value="ECO:0007669"/>
    <property type="project" value="TreeGrafter"/>
</dbReference>
<dbReference type="KEGG" id="esi:Exig_0674"/>
<dbReference type="Proteomes" id="UP000001681">
    <property type="component" value="Chromosome"/>
</dbReference>
<protein>
    <submittedName>
        <fullName evidence="5">Aldo/keto reductase</fullName>
    </submittedName>
</protein>
<dbReference type="InterPro" id="IPR036812">
    <property type="entry name" value="NAD(P)_OxRdtase_dom_sf"/>
</dbReference>
<keyword evidence="1" id="KW-0521">NADP</keyword>
<sequence>MMERIHLTEDLSFSRVIHGLWRLNEWNMTVEERLELIEQCLALGITTFDHADIYGDYTNEGLFGEALALKPELRERMEIVTKTGIKMKGNHFSDQKLSFYDTTKEHIIEHATRSLKELGVDYIDTLLIHRPDPLMDPNEIAEAFVELKESGKVRTFGLSNHTPAQQSLIQSRLPFMLVTNQLELSVAELKHFEDGSVDLCHENEMPLMAWSPLAGGRLFKDEEFAPLREKLEEIGRDIGAEAIDEVAYAWLLKHPARIMPIVGSGKIDRIESAVRSTRLELSREQWFEILKASRGRDVD</sequence>
<dbReference type="EMBL" id="CP001022">
    <property type="protein sequence ID" value="ACB60155.1"/>
    <property type="molecule type" value="Genomic_DNA"/>
</dbReference>
<proteinExistence type="inferred from homology"/>
<accession>B1YK74</accession>
<dbReference type="FunFam" id="3.20.20.100:FF:000008">
    <property type="entry name" value="Aldo/keto reductase family oxidoreductase"/>
    <property type="match status" value="1"/>
</dbReference>
<reference evidence="5 6" key="1">
    <citation type="journal article" date="2006" name="Extremophiles">
        <title>Characterization of Exiguobacterium isolates from the Siberian permafrost. Description of Exiguobacterium sibiricum sp. nov.</title>
        <authorList>
            <person name="Rodrigues D.F."/>
            <person name="Goris J."/>
            <person name="Vishnivetskaya T."/>
            <person name="Gilichinsky D."/>
            <person name="Thomashow M.F."/>
            <person name="Tiedje J.M."/>
        </authorList>
    </citation>
    <scope>NUCLEOTIDE SEQUENCE [LARGE SCALE GENOMIC DNA]</scope>
    <source>
        <strain evidence="6">DSM 17290 / CIP 109462 / JCM 13490 / 255-15</strain>
    </source>
</reference>
<keyword evidence="6" id="KW-1185">Reference proteome</keyword>
<keyword evidence="2" id="KW-0560">Oxidoreductase</keyword>
<dbReference type="InterPro" id="IPR050523">
    <property type="entry name" value="AKR_Detox_Biosynth"/>
</dbReference>
<evidence type="ECO:0000313" key="5">
    <source>
        <dbReference type="EMBL" id="ACB60155.1"/>
    </source>
</evidence>
<reference evidence="6" key="3">
    <citation type="submission" date="2008-04" db="EMBL/GenBank/DDBJ databases">
        <title>Complete sequence of chromosome of Exiguobacterium sibiricum 255-15.</title>
        <authorList>
            <consortium name="US DOE Joint Genome Institute"/>
            <person name="Copeland A."/>
            <person name="Lucas S."/>
            <person name="Lapidus A."/>
            <person name="Glavina del Rio T."/>
            <person name="Dalin E."/>
            <person name="Tice H."/>
            <person name="Bruce D."/>
            <person name="Goodwin L."/>
            <person name="Pitluck S."/>
            <person name="Kiss H."/>
            <person name="Chertkov O."/>
            <person name="Monk C."/>
            <person name="Brettin T."/>
            <person name="Detter J.C."/>
            <person name="Han C."/>
            <person name="Kuske C.R."/>
            <person name="Schmutz J."/>
            <person name="Larimer F."/>
            <person name="Land M."/>
            <person name="Hauser L."/>
            <person name="Kyrpides N."/>
            <person name="Mikhailova N."/>
            <person name="Vishnivetskaya T."/>
            <person name="Rodrigues D.F."/>
            <person name="Gilichinsky D."/>
            <person name="Tiedje J."/>
            <person name="Richardson P."/>
        </authorList>
    </citation>
    <scope>NUCLEOTIDE SEQUENCE [LARGE SCALE GENOMIC DNA]</scope>
    <source>
        <strain evidence="6">DSM 17290 / CIP 109462 / JCM 13490 / 255-15</strain>
    </source>
</reference>
<dbReference type="CDD" id="cd19092">
    <property type="entry name" value="AKR_BsYcsN_EcYdhF-like"/>
    <property type="match status" value="1"/>
</dbReference>
<gene>
    <name evidence="5" type="ordered locus">Exig_0674</name>
</gene>
<dbReference type="OrthoDB" id="9773828at2"/>
<dbReference type="GO" id="GO:0016491">
    <property type="term" value="F:oxidoreductase activity"/>
    <property type="evidence" value="ECO:0007669"/>
    <property type="project" value="UniProtKB-KW"/>
</dbReference>
<feature type="domain" description="NADP-dependent oxidoreductase" evidence="4">
    <location>
        <begin position="16"/>
        <end position="290"/>
    </location>
</feature>
<organism evidence="5 6">
    <name type="scientific">Exiguobacterium sibiricum (strain DSM 17290 / CCUG 55495 / CIP 109462 / JCM 13490 / 255-15)</name>
    <dbReference type="NCBI Taxonomy" id="262543"/>
    <lineage>
        <taxon>Bacteria</taxon>
        <taxon>Bacillati</taxon>
        <taxon>Bacillota</taxon>
        <taxon>Bacilli</taxon>
        <taxon>Bacillales</taxon>
        <taxon>Bacillales Family XII. Incertae Sedis</taxon>
        <taxon>Exiguobacterium</taxon>
    </lineage>
</organism>